<dbReference type="GO" id="GO:0043682">
    <property type="term" value="F:P-type divalent copper transporter activity"/>
    <property type="evidence" value="ECO:0007669"/>
    <property type="project" value="TreeGrafter"/>
</dbReference>
<dbReference type="EMBL" id="JAGETN010000069">
    <property type="protein sequence ID" value="MBO2025999.1"/>
    <property type="molecule type" value="Genomic_DNA"/>
</dbReference>
<evidence type="ECO:0000256" key="14">
    <source>
        <dbReference type="ARBA" id="ARBA00049289"/>
    </source>
</evidence>
<comment type="catalytic activity">
    <reaction evidence="14">
        <text>Cu(+)(in) + ATP + H2O = Cu(+)(out) + ADP + phosphate + H(+)</text>
        <dbReference type="Rhea" id="RHEA:25792"/>
        <dbReference type="ChEBI" id="CHEBI:15377"/>
        <dbReference type="ChEBI" id="CHEBI:15378"/>
        <dbReference type="ChEBI" id="CHEBI:30616"/>
        <dbReference type="ChEBI" id="CHEBI:43474"/>
        <dbReference type="ChEBI" id="CHEBI:49552"/>
        <dbReference type="ChEBI" id="CHEBI:456216"/>
        <dbReference type="EC" id="7.2.2.8"/>
    </reaction>
</comment>
<dbReference type="GO" id="GO:0140581">
    <property type="term" value="F:P-type monovalent copper transporter activity"/>
    <property type="evidence" value="ECO:0007669"/>
    <property type="project" value="UniProtKB-EC"/>
</dbReference>
<keyword evidence="9" id="KW-1278">Translocase</keyword>
<keyword evidence="11" id="KW-0186">Copper</keyword>
<evidence type="ECO:0000256" key="5">
    <source>
        <dbReference type="ARBA" id="ARBA00022723"/>
    </source>
</evidence>
<dbReference type="Gene3D" id="3.40.50.1000">
    <property type="entry name" value="HAD superfamily/HAD-like"/>
    <property type="match status" value="1"/>
</dbReference>
<evidence type="ECO:0000256" key="12">
    <source>
        <dbReference type="ARBA" id="ARBA00023065"/>
    </source>
</evidence>
<dbReference type="GO" id="GO:0005507">
    <property type="term" value="F:copper ion binding"/>
    <property type="evidence" value="ECO:0007669"/>
    <property type="project" value="TreeGrafter"/>
</dbReference>
<evidence type="ECO:0000256" key="1">
    <source>
        <dbReference type="ARBA" id="ARBA00004127"/>
    </source>
</evidence>
<dbReference type="PANTHER" id="PTHR43520:SF8">
    <property type="entry name" value="P-TYPE CU(+) TRANSPORTER"/>
    <property type="match status" value="1"/>
</dbReference>
<dbReference type="InterPro" id="IPR023299">
    <property type="entry name" value="ATPase_P-typ_cyto_dom_N"/>
</dbReference>
<evidence type="ECO:0000256" key="11">
    <source>
        <dbReference type="ARBA" id="ARBA00023008"/>
    </source>
</evidence>
<keyword evidence="12" id="KW-0406">Ion transport</keyword>
<evidence type="ECO:0000313" key="15">
    <source>
        <dbReference type="EMBL" id="MBO2025999.1"/>
    </source>
</evidence>
<evidence type="ECO:0000256" key="4">
    <source>
        <dbReference type="ARBA" id="ARBA00022692"/>
    </source>
</evidence>
<dbReference type="AlphaFoldDB" id="A0A939NPE1"/>
<dbReference type="FunFam" id="3.40.50.1000:FF:000144">
    <property type="entry name" value="copper-transporting ATPase 1 isoform X2"/>
    <property type="match status" value="1"/>
</dbReference>
<dbReference type="InterPro" id="IPR023214">
    <property type="entry name" value="HAD_sf"/>
</dbReference>
<dbReference type="GO" id="GO:0012505">
    <property type="term" value="C:endomembrane system"/>
    <property type="evidence" value="ECO:0007669"/>
    <property type="project" value="UniProtKB-SubCell"/>
</dbReference>
<evidence type="ECO:0000256" key="3">
    <source>
        <dbReference type="ARBA" id="ARBA00022448"/>
    </source>
</evidence>
<dbReference type="Gene3D" id="3.40.1110.10">
    <property type="entry name" value="Calcium-transporting ATPase, cytoplasmic domain N"/>
    <property type="match status" value="1"/>
</dbReference>
<keyword evidence="7" id="KW-0187">Copper transport</keyword>
<evidence type="ECO:0000256" key="13">
    <source>
        <dbReference type="ARBA" id="ARBA00023136"/>
    </source>
</evidence>
<evidence type="ECO:0000256" key="2">
    <source>
        <dbReference type="ARBA" id="ARBA00012517"/>
    </source>
</evidence>
<dbReference type="GO" id="GO:0005524">
    <property type="term" value="F:ATP binding"/>
    <property type="evidence" value="ECO:0007669"/>
    <property type="project" value="UniProtKB-KW"/>
</dbReference>
<keyword evidence="8" id="KW-0067">ATP-binding</keyword>
<name>A0A939NPE1_KLEPN</name>
<sequence length="95" mass="10271">MQENSIVIDNQRPLRIRCGWKALPLSMWPQGNLAGLIAISDPVKATTPDALKALRQAGIRIVMLTGDNQLTAEAVARKLGIDEVEAGILPDGKKQ</sequence>
<dbReference type="GO" id="GO:0016787">
    <property type="term" value="F:hydrolase activity"/>
    <property type="evidence" value="ECO:0007669"/>
    <property type="project" value="UniProtKB-KW"/>
</dbReference>
<dbReference type="EC" id="7.2.2.8" evidence="2"/>
<dbReference type="GO" id="GO:0055070">
    <property type="term" value="P:copper ion homeostasis"/>
    <property type="evidence" value="ECO:0007669"/>
    <property type="project" value="TreeGrafter"/>
</dbReference>
<dbReference type="SUPFAM" id="SSF56784">
    <property type="entry name" value="HAD-like"/>
    <property type="match status" value="1"/>
</dbReference>
<dbReference type="Pfam" id="PF00702">
    <property type="entry name" value="Hydrolase"/>
    <property type="match status" value="1"/>
</dbReference>
<evidence type="ECO:0000313" key="16">
    <source>
        <dbReference type="Proteomes" id="UP000664267"/>
    </source>
</evidence>
<evidence type="ECO:0000256" key="10">
    <source>
        <dbReference type="ARBA" id="ARBA00022989"/>
    </source>
</evidence>
<evidence type="ECO:0000256" key="6">
    <source>
        <dbReference type="ARBA" id="ARBA00022741"/>
    </source>
</evidence>
<keyword evidence="15" id="KW-0378">Hydrolase</keyword>
<evidence type="ECO:0000256" key="9">
    <source>
        <dbReference type="ARBA" id="ARBA00022967"/>
    </source>
</evidence>
<comment type="subcellular location">
    <subcellularLocation>
        <location evidence="1">Endomembrane system</location>
        <topology evidence="1">Multi-pass membrane protein</topology>
    </subcellularLocation>
</comment>
<evidence type="ECO:0000256" key="7">
    <source>
        <dbReference type="ARBA" id="ARBA00022796"/>
    </source>
</evidence>
<dbReference type="GO" id="GO:0016020">
    <property type="term" value="C:membrane"/>
    <property type="evidence" value="ECO:0007669"/>
    <property type="project" value="TreeGrafter"/>
</dbReference>
<dbReference type="InterPro" id="IPR036412">
    <property type="entry name" value="HAD-like_sf"/>
</dbReference>
<evidence type="ECO:0000256" key="8">
    <source>
        <dbReference type="ARBA" id="ARBA00022840"/>
    </source>
</evidence>
<dbReference type="PANTHER" id="PTHR43520">
    <property type="entry name" value="ATP7, ISOFORM B"/>
    <property type="match status" value="1"/>
</dbReference>
<keyword evidence="3" id="KW-0813">Transport</keyword>
<dbReference type="PRINTS" id="PR00119">
    <property type="entry name" value="CATATPASE"/>
</dbReference>
<comment type="caution">
    <text evidence="15">The sequence shown here is derived from an EMBL/GenBank/DDBJ whole genome shotgun (WGS) entry which is preliminary data.</text>
</comment>
<proteinExistence type="predicted"/>
<keyword evidence="6" id="KW-0547">Nucleotide-binding</keyword>
<protein>
    <recommendedName>
        <fullName evidence="2">P-type Cu(+) transporter</fullName>
        <ecNumber evidence="2">7.2.2.8</ecNumber>
    </recommendedName>
</protein>
<keyword evidence="4" id="KW-0812">Transmembrane</keyword>
<keyword evidence="5" id="KW-0479">Metal-binding</keyword>
<gene>
    <name evidence="15" type="ORF">J4733_26935</name>
</gene>
<reference evidence="15" key="1">
    <citation type="submission" date="2021-03" db="EMBL/GenBank/DDBJ databases">
        <title>Molecular epidemiology and mechanisms of colistin and carbapenem resistance in Enterobacteriaceae from clinical isolates, the environment and porcine samples in Pretoria, South Africa.</title>
        <authorList>
            <person name="Bogoshi D."/>
            <person name="Mbelle N.M."/>
            <person name="Naidoo V."/>
            <person name="Osei Sekyere J."/>
        </authorList>
    </citation>
    <scope>NUCLEOTIDE SEQUENCE</scope>
    <source>
        <strain evidence="15">C029</strain>
    </source>
</reference>
<dbReference type="Proteomes" id="UP000664267">
    <property type="component" value="Unassembled WGS sequence"/>
</dbReference>
<accession>A0A939NPE1</accession>
<keyword evidence="10" id="KW-1133">Transmembrane helix</keyword>
<keyword evidence="13" id="KW-0472">Membrane</keyword>
<organism evidence="15 16">
    <name type="scientific">Klebsiella pneumoniae</name>
    <dbReference type="NCBI Taxonomy" id="573"/>
    <lineage>
        <taxon>Bacteria</taxon>
        <taxon>Pseudomonadati</taxon>
        <taxon>Pseudomonadota</taxon>
        <taxon>Gammaproteobacteria</taxon>
        <taxon>Enterobacterales</taxon>
        <taxon>Enterobacteriaceae</taxon>
        <taxon>Klebsiella/Raoultella group</taxon>
        <taxon>Klebsiella</taxon>
        <taxon>Klebsiella pneumoniae complex</taxon>
    </lineage>
</organism>